<dbReference type="InterPro" id="IPR000073">
    <property type="entry name" value="AB_hydrolase_1"/>
</dbReference>
<accession>A0ABV7AP64</accession>
<evidence type="ECO:0000259" key="1">
    <source>
        <dbReference type="Pfam" id="PF12697"/>
    </source>
</evidence>
<gene>
    <name evidence="2" type="ORF">ACFOJE_00695</name>
</gene>
<feature type="domain" description="AB hydrolase-1" evidence="1">
    <location>
        <begin position="25"/>
        <end position="242"/>
    </location>
</feature>
<keyword evidence="3" id="KW-1185">Reference proteome</keyword>
<sequence>MTVLSGGQTALHYELIDGDTDKPYLVFLHEGLGCTAMWKDFPRSLCQATGCPGLVYDRLGYGASPALTQPRTLHYLHRYALDELPRLISSLIPERDYVLVGHSDGASIGLIHASERPARLRGLVCEAAHVFVEAETIKGIETAVEASQAGKLQGLEKYHGSKTAGVFRAWSETWLSDWFRHWNIEYLLPAIDCPLLVVQGLEDQYATLAQVEAIVSQARHGWKLLVENCGHTPHLERPAELLQLMQAFIEELPQTSACLSG</sequence>
<evidence type="ECO:0000313" key="2">
    <source>
        <dbReference type="EMBL" id="MFC2970731.1"/>
    </source>
</evidence>
<protein>
    <submittedName>
        <fullName evidence="2">Alpha/beta fold hydrolase</fullName>
    </submittedName>
</protein>
<keyword evidence="2" id="KW-0378">Hydrolase</keyword>
<reference evidence="3" key="1">
    <citation type="journal article" date="2019" name="Int. J. Syst. Evol. Microbiol.">
        <title>The Global Catalogue of Microorganisms (GCM) 10K type strain sequencing project: providing services to taxonomists for standard genome sequencing and annotation.</title>
        <authorList>
            <consortium name="The Broad Institute Genomics Platform"/>
            <consortium name="The Broad Institute Genome Sequencing Center for Infectious Disease"/>
            <person name="Wu L."/>
            <person name="Ma J."/>
        </authorList>
    </citation>
    <scope>NUCLEOTIDE SEQUENCE [LARGE SCALE GENOMIC DNA]</scope>
    <source>
        <strain evidence="3">KCTC 62195</strain>
    </source>
</reference>
<dbReference type="SUPFAM" id="SSF53474">
    <property type="entry name" value="alpha/beta-Hydrolases"/>
    <property type="match status" value="1"/>
</dbReference>
<name>A0ABV7AP64_9GAMM</name>
<dbReference type="GO" id="GO:0016787">
    <property type="term" value="F:hydrolase activity"/>
    <property type="evidence" value="ECO:0007669"/>
    <property type="project" value="UniProtKB-KW"/>
</dbReference>
<dbReference type="RefSeq" id="WP_377812303.1">
    <property type="nucleotide sequence ID" value="NZ_JBHRSJ010000001.1"/>
</dbReference>
<dbReference type="PANTHER" id="PTHR43689:SF8">
    <property type="entry name" value="ALPHA_BETA-HYDROLASES SUPERFAMILY PROTEIN"/>
    <property type="match status" value="1"/>
</dbReference>
<comment type="caution">
    <text evidence="2">The sequence shown here is derived from an EMBL/GenBank/DDBJ whole genome shotgun (WGS) entry which is preliminary data.</text>
</comment>
<dbReference type="InterPro" id="IPR029058">
    <property type="entry name" value="AB_hydrolase_fold"/>
</dbReference>
<organism evidence="2 3">
    <name type="scientific">Azotobacter bryophylli</name>
    <dbReference type="NCBI Taxonomy" id="1986537"/>
    <lineage>
        <taxon>Bacteria</taxon>
        <taxon>Pseudomonadati</taxon>
        <taxon>Pseudomonadota</taxon>
        <taxon>Gammaproteobacteria</taxon>
        <taxon>Pseudomonadales</taxon>
        <taxon>Pseudomonadaceae</taxon>
        <taxon>Azotobacter</taxon>
    </lineage>
</organism>
<dbReference type="PANTHER" id="PTHR43689">
    <property type="entry name" value="HYDROLASE"/>
    <property type="match status" value="1"/>
</dbReference>
<dbReference type="Proteomes" id="UP001595457">
    <property type="component" value="Unassembled WGS sequence"/>
</dbReference>
<dbReference type="EMBL" id="JBHRSJ010000001">
    <property type="protein sequence ID" value="MFC2970731.1"/>
    <property type="molecule type" value="Genomic_DNA"/>
</dbReference>
<dbReference type="Pfam" id="PF12697">
    <property type="entry name" value="Abhydrolase_6"/>
    <property type="match status" value="1"/>
</dbReference>
<proteinExistence type="predicted"/>
<evidence type="ECO:0000313" key="3">
    <source>
        <dbReference type="Proteomes" id="UP001595457"/>
    </source>
</evidence>
<dbReference type="Gene3D" id="3.40.50.1820">
    <property type="entry name" value="alpha/beta hydrolase"/>
    <property type="match status" value="1"/>
</dbReference>